<evidence type="ECO:0000313" key="23">
    <source>
        <dbReference type="Proteomes" id="UP000516314"/>
    </source>
</evidence>
<evidence type="ECO:0000256" key="4">
    <source>
        <dbReference type="ARBA" id="ARBA00022640"/>
    </source>
</evidence>
<evidence type="ECO:0000256" key="5">
    <source>
        <dbReference type="ARBA" id="ARBA00022676"/>
    </source>
</evidence>
<keyword evidence="8" id="KW-0677">Repeat</keyword>
<evidence type="ECO:0000256" key="14">
    <source>
        <dbReference type="ARBA" id="ARBA00023242"/>
    </source>
</evidence>
<feature type="compositionally biased region" description="Basic and acidic residues" evidence="19">
    <location>
        <begin position="835"/>
        <end position="846"/>
    </location>
</feature>
<dbReference type="FunFam" id="1.10.10.60:FF:000016">
    <property type="entry name" value="Transcriptional activator Myb isoform A"/>
    <property type="match status" value="1"/>
</dbReference>
<evidence type="ECO:0000256" key="17">
    <source>
        <dbReference type="ARBA" id="ARBA00048651"/>
    </source>
</evidence>
<keyword evidence="4" id="KW-0934">Plastid</keyword>
<dbReference type="Pfam" id="PF00534">
    <property type="entry name" value="Glycos_transf_1"/>
    <property type="match status" value="1"/>
</dbReference>
<evidence type="ECO:0000259" key="21">
    <source>
        <dbReference type="PROSITE" id="PS51294"/>
    </source>
</evidence>
<dbReference type="Proteomes" id="UP000516314">
    <property type="component" value="Chromosome 4"/>
</dbReference>
<dbReference type="GO" id="GO:0009707">
    <property type="term" value="C:chloroplast outer membrane"/>
    <property type="evidence" value="ECO:0007669"/>
    <property type="project" value="UniProtKB-SubCell"/>
</dbReference>
<evidence type="ECO:0000256" key="18">
    <source>
        <dbReference type="ARBA" id="ARBA00071330"/>
    </source>
</evidence>
<evidence type="ECO:0000256" key="11">
    <source>
        <dbReference type="ARBA" id="ARBA00023125"/>
    </source>
</evidence>
<dbReference type="SMART" id="SM00717">
    <property type="entry name" value="SANT"/>
    <property type="match status" value="3"/>
</dbReference>
<gene>
    <name evidence="22" type="ORF">AT9943_LOCUS14460</name>
</gene>
<comment type="catalytic activity">
    <reaction evidence="17">
        <text>a 1,2-diacyl-3-O-(beta-D-galactosyl)-sn-glycerol + UDP-alpha-D-galactose = a 1,2-diacyl-3-O-[alpha-D-galactosyl-(1-&gt;6)-beta-D-galactosyl]-sn-glycerol + UDP + H(+)</text>
        <dbReference type="Rhea" id="RHEA:10520"/>
        <dbReference type="ChEBI" id="CHEBI:15378"/>
        <dbReference type="ChEBI" id="CHEBI:17615"/>
        <dbReference type="ChEBI" id="CHEBI:28396"/>
        <dbReference type="ChEBI" id="CHEBI:58223"/>
        <dbReference type="ChEBI" id="CHEBI:66914"/>
        <dbReference type="EC" id="2.4.1.241"/>
    </reaction>
</comment>
<dbReference type="Pfam" id="PF13921">
    <property type="entry name" value="Myb_DNA-bind_6"/>
    <property type="match status" value="1"/>
</dbReference>
<name>A0A7G2EWA5_ARATH</name>
<dbReference type="CDD" id="cd01635">
    <property type="entry name" value="Glycosyltransferase_GTB-type"/>
    <property type="match status" value="1"/>
</dbReference>
<dbReference type="PROSITE" id="PS51294">
    <property type="entry name" value="HTH_MYB"/>
    <property type="match status" value="3"/>
</dbReference>
<keyword evidence="10" id="KW-0805">Transcription regulation</keyword>
<dbReference type="InterPro" id="IPR044525">
    <property type="entry name" value="DGDG1/2"/>
</dbReference>
<reference evidence="22 23" key="1">
    <citation type="submission" date="2020-09" db="EMBL/GenBank/DDBJ databases">
        <authorList>
            <person name="Ashkenazy H."/>
        </authorList>
    </citation>
    <scope>NUCLEOTIDE SEQUENCE [LARGE SCALE GENOMIC DNA]</scope>
    <source>
        <strain evidence="23">cv. Cdm-0</strain>
    </source>
</reference>
<keyword evidence="13" id="KW-0804">Transcription</keyword>
<evidence type="ECO:0000256" key="1">
    <source>
        <dbReference type="ARBA" id="ARBA00004123"/>
    </source>
</evidence>
<evidence type="ECO:0000256" key="12">
    <source>
        <dbReference type="ARBA" id="ARBA00023136"/>
    </source>
</evidence>
<evidence type="ECO:0000256" key="7">
    <source>
        <dbReference type="ARBA" id="ARBA00022729"/>
    </source>
</evidence>
<evidence type="ECO:0000256" key="19">
    <source>
        <dbReference type="SAM" id="MobiDB-lite"/>
    </source>
</evidence>
<feature type="domain" description="Myb-like" evidence="20">
    <location>
        <begin position="489"/>
        <end position="545"/>
    </location>
</feature>
<evidence type="ECO:0000256" key="6">
    <source>
        <dbReference type="ARBA" id="ARBA00022679"/>
    </source>
</evidence>
<dbReference type="PANTHER" id="PTHR46132:SF1">
    <property type="entry name" value="DIGALACTOSYLDIACYLGLYCEROL SYNTHASE 2, CHLOROPLASTIC"/>
    <property type="match status" value="1"/>
</dbReference>
<keyword evidence="7" id="KW-0732">Signal</keyword>
<organism evidence="22 23">
    <name type="scientific">Arabidopsis thaliana</name>
    <name type="common">Mouse-ear cress</name>
    <dbReference type="NCBI Taxonomy" id="3702"/>
    <lineage>
        <taxon>Eukaryota</taxon>
        <taxon>Viridiplantae</taxon>
        <taxon>Streptophyta</taxon>
        <taxon>Embryophyta</taxon>
        <taxon>Tracheophyta</taxon>
        <taxon>Spermatophyta</taxon>
        <taxon>Magnoliopsida</taxon>
        <taxon>eudicotyledons</taxon>
        <taxon>Gunneridae</taxon>
        <taxon>Pentapetalae</taxon>
        <taxon>rosids</taxon>
        <taxon>malvids</taxon>
        <taxon>Brassicales</taxon>
        <taxon>Brassicaceae</taxon>
        <taxon>Camelineae</taxon>
        <taxon>Arabidopsis</taxon>
    </lineage>
</organism>
<keyword evidence="3" id="KW-0150">Chloroplast</keyword>
<dbReference type="PROSITE" id="PS50090">
    <property type="entry name" value="MYB_LIKE"/>
    <property type="match status" value="3"/>
</dbReference>
<comment type="subcellular location">
    <subcellularLocation>
        <location evidence="1">Nucleus</location>
    </subcellularLocation>
    <subcellularLocation>
        <location evidence="15">Plastid</location>
        <location evidence="15">Chloroplast outer membrane</location>
    </subcellularLocation>
</comment>
<dbReference type="SUPFAM" id="SSF46689">
    <property type="entry name" value="Homeodomain-like"/>
    <property type="match status" value="2"/>
</dbReference>
<feature type="domain" description="HTH myb-type" evidence="21">
    <location>
        <begin position="546"/>
        <end position="604"/>
    </location>
</feature>
<dbReference type="GO" id="GO:0046481">
    <property type="term" value="F:digalactosyldiacylglycerol synthase activity"/>
    <property type="evidence" value="ECO:0007669"/>
    <property type="project" value="UniProtKB-EC"/>
</dbReference>
<dbReference type="InterPro" id="IPR009057">
    <property type="entry name" value="Homeodomain-like_sf"/>
</dbReference>
<keyword evidence="6" id="KW-0808">Transferase</keyword>
<dbReference type="Gene3D" id="3.40.50.2000">
    <property type="entry name" value="Glycogen Phosphorylase B"/>
    <property type="match status" value="1"/>
</dbReference>
<dbReference type="GO" id="GO:0005634">
    <property type="term" value="C:nucleus"/>
    <property type="evidence" value="ECO:0007669"/>
    <property type="project" value="UniProtKB-SubCell"/>
</dbReference>
<dbReference type="Gene3D" id="1.10.10.60">
    <property type="entry name" value="Homeodomain-like"/>
    <property type="match status" value="3"/>
</dbReference>
<dbReference type="InterPro" id="IPR001296">
    <property type="entry name" value="Glyco_trans_1"/>
</dbReference>
<evidence type="ECO:0000256" key="8">
    <source>
        <dbReference type="ARBA" id="ARBA00022737"/>
    </source>
</evidence>
<evidence type="ECO:0000256" key="3">
    <source>
        <dbReference type="ARBA" id="ARBA00022528"/>
    </source>
</evidence>
<proteinExistence type="inferred from homology"/>
<evidence type="ECO:0000313" key="22">
    <source>
        <dbReference type="EMBL" id="CAD5326714.1"/>
    </source>
</evidence>
<comment type="similarity">
    <text evidence="2">Belongs to the glycosyltransferase group 1 family. Glycosyltransferase 4 subfamily.</text>
</comment>
<feature type="domain" description="HTH myb-type" evidence="21">
    <location>
        <begin position="489"/>
        <end position="545"/>
    </location>
</feature>
<evidence type="ECO:0000256" key="15">
    <source>
        <dbReference type="ARBA" id="ARBA00024013"/>
    </source>
</evidence>
<dbReference type="Pfam" id="PF00249">
    <property type="entry name" value="Myb_DNA-binding"/>
    <property type="match status" value="1"/>
</dbReference>
<dbReference type="InterPro" id="IPR001005">
    <property type="entry name" value="SANT/Myb"/>
</dbReference>
<protein>
    <recommendedName>
        <fullName evidence="18">Digalactosyldiacylglycerol synthase 2, chloroplastic</fullName>
        <ecNumber evidence="16">2.4.1.241</ecNumber>
    </recommendedName>
</protein>
<evidence type="ECO:0000256" key="16">
    <source>
        <dbReference type="ARBA" id="ARBA00024055"/>
    </source>
</evidence>
<dbReference type="FunFam" id="1.10.10.60:FF:000010">
    <property type="entry name" value="Transcriptional activator Myb isoform A"/>
    <property type="match status" value="1"/>
</dbReference>
<feature type="region of interest" description="Disordered" evidence="19">
    <location>
        <begin position="829"/>
        <end position="851"/>
    </location>
</feature>
<keyword evidence="11" id="KW-0238">DNA-binding</keyword>
<dbReference type="AlphaFoldDB" id="A0A7G2EWA5"/>
<feature type="domain" description="Myb-like" evidence="20">
    <location>
        <begin position="546"/>
        <end position="600"/>
    </location>
</feature>
<keyword evidence="9" id="KW-1002">Plastid outer membrane</keyword>
<dbReference type="CDD" id="cd00167">
    <property type="entry name" value="SANT"/>
    <property type="match status" value="3"/>
</dbReference>
<dbReference type="EMBL" id="LR881469">
    <property type="protein sequence ID" value="CAD5326714.1"/>
    <property type="molecule type" value="Genomic_DNA"/>
</dbReference>
<sequence>MTNQQEQHIAIFTTASIPWLTGTAVNPLFRAAYLANDGERRVTLVIPWLTLKHQKLVYPNSITFSSPSEQEAYVRQWLEERVSFRLAFEIRFYPGKFAIDKRSILPVGDISDAIPDEEADIAVLEEPEHLTWFHHGQKWKTKFNYVIGIVHTNYLEYVKREKQGRVKAFFLKYLNSWVVGIYCHKVIRLSAATQEYPKSIVCNVHGVNPKFLEIGLRKLEQQKLQEQPFTKGAYYIGKMVWSKGYKELLKLLEKHQKELAELEVDLYGDGEDSEEIKEAARKLDLTVNVYPGRDHADSLFHYYKVFLNPSTTDVVCTTTAEALAMGKIVVCANHISNKFFKQFPNCRTYDDGQGFVRATLKALGEQPSQLTEQQRHELSWEAATQRFIKVSDLNRLSRADSNLSKRSVFASSSISVGKNLEDMSAYIHFLASGFEASRTAFGAIPGSLQPDEELCRDLESESDNNTDDVTPIFAIDDSSKGYRRVSGPTRRSTKGGWTAEEDQILTNAVKKYQGRNWKRIAECLPVSEENRRNDVQCQHRWLKVLDPSLQKGAWKKEEDELLSELVKDYMENDRPPWSKISKKLPGRIGKQCRERWHNHLNPTIIKSPWTREEELILVQAQRGNGNKWAEIAKLLPGRTENNIKNHWNCSVKKRLEQFPSNLFSGVVYGSKPSSGFEYNFFNQRNTMVESCITSQIKEAAKSPQRDFLDLTLGLNWRSMPSSTSSLRGEESVSSSVDSVCARLNGKAEILSHWIRSTIDHHMLTSLYVKVSACLETPQNSNNDTVCVKEVREMKERLRMAARTFDTPSIISKTSSPASGLKRLRQKYDTPFPTDARSHMSSEEDHSVSASPSSKYRFVKRNTCSGSKPLERRLDFDFL</sequence>
<dbReference type="EC" id="2.4.1.241" evidence="16"/>
<keyword evidence="12" id="KW-0472">Membrane</keyword>
<feature type="domain" description="HTH myb-type" evidence="21">
    <location>
        <begin position="606"/>
        <end position="655"/>
    </location>
</feature>
<keyword evidence="5" id="KW-0328">Glycosyltransferase</keyword>
<dbReference type="InterPro" id="IPR017930">
    <property type="entry name" value="Myb_dom"/>
</dbReference>
<evidence type="ECO:0000256" key="10">
    <source>
        <dbReference type="ARBA" id="ARBA00023015"/>
    </source>
</evidence>
<evidence type="ECO:0000256" key="13">
    <source>
        <dbReference type="ARBA" id="ARBA00023163"/>
    </source>
</evidence>
<evidence type="ECO:0000256" key="2">
    <source>
        <dbReference type="ARBA" id="ARBA00009481"/>
    </source>
</evidence>
<evidence type="ECO:0000259" key="20">
    <source>
        <dbReference type="PROSITE" id="PS50090"/>
    </source>
</evidence>
<accession>A0A7G2EWA5</accession>
<dbReference type="PANTHER" id="PTHR46132">
    <property type="entry name" value="DIGALACTOSYLDIACYLGLYCEROL SYNTHASE 2, CHLOROPLASTIC"/>
    <property type="match status" value="1"/>
</dbReference>
<dbReference type="GO" id="GO:0003677">
    <property type="term" value="F:DNA binding"/>
    <property type="evidence" value="ECO:0007669"/>
    <property type="project" value="UniProtKB-KW"/>
</dbReference>
<dbReference type="FunFam" id="3.40.50.2000:FF:000084">
    <property type="entry name" value="Digalactosyldiacylglycerol synthase 2 chloroplastic"/>
    <property type="match status" value="1"/>
</dbReference>
<dbReference type="SUPFAM" id="SSF53756">
    <property type="entry name" value="UDP-Glycosyltransferase/glycogen phosphorylase"/>
    <property type="match status" value="1"/>
</dbReference>
<evidence type="ECO:0000256" key="9">
    <source>
        <dbReference type="ARBA" id="ARBA00022805"/>
    </source>
</evidence>
<feature type="domain" description="Myb-like" evidence="20">
    <location>
        <begin position="601"/>
        <end position="651"/>
    </location>
</feature>
<keyword evidence="14" id="KW-0539">Nucleus</keyword>